<evidence type="ECO:0000313" key="3">
    <source>
        <dbReference type="EMBL" id="KAK4203163.1"/>
    </source>
</evidence>
<comment type="caution">
    <text evidence="3">The sequence shown here is derived from an EMBL/GenBank/DDBJ whole genome shotgun (WGS) entry which is preliminary data.</text>
</comment>
<dbReference type="Pfam" id="PF24539">
    <property type="entry name" value="DUF7600"/>
    <property type="match status" value="1"/>
</dbReference>
<organism evidence="3 4">
    <name type="scientific">Triangularia verruculosa</name>
    <dbReference type="NCBI Taxonomy" id="2587418"/>
    <lineage>
        <taxon>Eukaryota</taxon>
        <taxon>Fungi</taxon>
        <taxon>Dikarya</taxon>
        <taxon>Ascomycota</taxon>
        <taxon>Pezizomycotina</taxon>
        <taxon>Sordariomycetes</taxon>
        <taxon>Sordariomycetidae</taxon>
        <taxon>Sordariales</taxon>
        <taxon>Podosporaceae</taxon>
        <taxon>Triangularia</taxon>
    </lineage>
</organism>
<gene>
    <name evidence="3" type="ORF">QBC40DRAFT_219779</name>
</gene>
<dbReference type="Proteomes" id="UP001303160">
    <property type="component" value="Unassembled WGS sequence"/>
</dbReference>
<proteinExistence type="predicted"/>
<feature type="region of interest" description="Disordered" evidence="1">
    <location>
        <begin position="513"/>
        <end position="585"/>
    </location>
</feature>
<feature type="compositionally biased region" description="Acidic residues" evidence="1">
    <location>
        <begin position="558"/>
        <end position="585"/>
    </location>
</feature>
<keyword evidence="4" id="KW-1185">Reference proteome</keyword>
<dbReference type="AlphaFoldDB" id="A0AAN6XLT4"/>
<reference evidence="3" key="2">
    <citation type="submission" date="2023-05" db="EMBL/GenBank/DDBJ databases">
        <authorList>
            <consortium name="Lawrence Berkeley National Laboratory"/>
            <person name="Steindorff A."/>
            <person name="Hensen N."/>
            <person name="Bonometti L."/>
            <person name="Westerberg I."/>
            <person name="Brannstrom I.O."/>
            <person name="Guillou S."/>
            <person name="Cros-Aarteil S."/>
            <person name="Calhoun S."/>
            <person name="Haridas S."/>
            <person name="Kuo A."/>
            <person name="Mondo S."/>
            <person name="Pangilinan J."/>
            <person name="Riley R."/>
            <person name="Labutti K."/>
            <person name="Andreopoulos B."/>
            <person name="Lipzen A."/>
            <person name="Chen C."/>
            <person name="Yanf M."/>
            <person name="Daum C."/>
            <person name="Ng V."/>
            <person name="Clum A."/>
            <person name="Ohm R."/>
            <person name="Martin F."/>
            <person name="Silar P."/>
            <person name="Natvig D."/>
            <person name="Lalanne C."/>
            <person name="Gautier V."/>
            <person name="Ament-Velasquez S.L."/>
            <person name="Kruys A."/>
            <person name="Hutchinson M.I."/>
            <person name="Powell A.J."/>
            <person name="Barry K."/>
            <person name="Miller A.N."/>
            <person name="Grigoriev I.V."/>
            <person name="Debuchy R."/>
            <person name="Gladieux P."/>
            <person name="Thoren M.H."/>
            <person name="Johannesson H."/>
        </authorList>
    </citation>
    <scope>NUCLEOTIDE SEQUENCE</scope>
    <source>
        <strain evidence="3">CBS 315.58</strain>
    </source>
</reference>
<evidence type="ECO:0000313" key="4">
    <source>
        <dbReference type="Proteomes" id="UP001303160"/>
    </source>
</evidence>
<feature type="compositionally biased region" description="Acidic residues" evidence="1">
    <location>
        <begin position="524"/>
        <end position="544"/>
    </location>
</feature>
<dbReference type="EMBL" id="MU863891">
    <property type="protein sequence ID" value="KAK4203163.1"/>
    <property type="molecule type" value="Genomic_DNA"/>
</dbReference>
<sequence length="660" mass="73431">MSPFIIACAICGWTIYGDVPGWTNEFRGICYNRIKDKTTLTGVGLYSDARGGGGFVASRNPEGRYDDDGYKTSPKQSLSVFRDCRKSKRAFAVHDACWQLLQQASSPKPVSLKRVFQVFDSLMEIRFFPWEYVGPTEAQHAPSGAHPADEVNAQKILTETLLTEEDHVNSTKVSLIARFAPLKGDLSWFFEVHNDANPGFRDWDLLCQLLTERNNIVSPLVRKALENRKKIWSCIVSNVLPAIRLRCQQTEVLPKSPWAITNEGLRHNRWLFVAGSLEGKRDFSPISIGCRQFTSYKFRVPDNISGVTLSTVAIGFVTYICGVALSTTSGATLKLGYHNPDPAHVEVTANVTDGLLGFNLAVGKSGIHALQCVGPNGPVSDWLGHYHNNAKTTRLCRKEGMMALKLGFDGFRLVRLAVMPKSPRHKDSPEDGHGQDDYRLRNSAVWFPGLPSSDVDLNTSFFPHVKFYSRGFKPLVWNHFGGPGDSFLRHLTGVSFDGTVIAFAYNRDDIPVNSKLFGRSPEQDTFEEEEDDDEMYDDSDEDMDSVMNDENATGSDTDMGETSDEGGDEEATGIEDEVEDDNDDSMDVFNIDGPGGERIHIIEVSQHYTTRLNDGWCRRTPAPGSEPRMNAETEGILGYIEVSVSAAECAVNYHADMWRC</sequence>
<evidence type="ECO:0000256" key="1">
    <source>
        <dbReference type="SAM" id="MobiDB-lite"/>
    </source>
</evidence>
<dbReference type="InterPro" id="IPR056021">
    <property type="entry name" value="DUF7600"/>
</dbReference>
<feature type="domain" description="DUF7600" evidence="2">
    <location>
        <begin position="265"/>
        <end position="422"/>
    </location>
</feature>
<accession>A0AAN6XLT4</accession>
<protein>
    <recommendedName>
        <fullName evidence="2">DUF7600 domain-containing protein</fullName>
    </recommendedName>
</protein>
<reference evidence="3" key="1">
    <citation type="journal article" date="2023" name="Mol. Phylogenet. Evol.">
        <title>Genome-scale phylogeny and comparative genomics of the fungal order Sordariales.</title>
        <authorList>
            <person name="Hensen N."/>
            <person name="Bonometti L."/>
            <person name="Westerberg I."/>
            <person name="Brannstrom I.O."/>
            <person name="Guillou S."/>
            <person name="Cros-Aarteil S."/>
            <person name="Calhoun S."/>
            <person name="Haridas S."/>
            <person name="Kuo A."/>
            <person name="Mondo S."/>
            <person name="Pangilinan J."/>
            <person name="Riley R."/>
            <person name="LaButti K."/>
            <person name="Andreopoulos B."/>
            <person name="Lipzen A."/>
            <person name="Chen C."/>
            <person name="Yan M."/>
            <person name="Daum C."/>
            <person name="Ng V."/>
            <person name="Clum A."/>
            <person name="Steindorff A."/>
            <person name="Ohm R.A."/>
            <person name="Martin F."/>
            <person name="Silar P."/>
            <person name="Natvig D.O."/>
            <person name="Lalanne C."/>
            <person name="Gautier V."/>
            <person name="Ament-Velasquez S.L."/>
            <person name="Kruys A."/>
            <person name="Hutchinson M.I."/>
            <person name="Powell A.J."/>
            <person name="Barry K."/>
            <person name="Miller A.N."/>
            <person name="Grigoriev I.V."/>
            <person name="Debuchy R."/>
            <person name="Gladieux P."/>
            <person name="Hiltunen Thoren M."/>
            <person name="Johannesson H."/>
        </authorList>
    </citation>
    <scope>NUCLEOTIDE SEQUENCE</scope>
    <source>
        <strain evidence="3">CBS 315.58</strain>
    </source>
</reference>
<evidence type="ECO:0000259" key="2">
    <source>
        <dbReference type="Pfam" id="PF24539"/>
    </source>
</evidence>
<name>A0AAN6XLT4_9PEZI</name>